<dbReference type="InterPro" id="IPR036188">
    <property type="entry name" value="FAD/NAD-bd_sf"/>
</dbReference>
<keyword evidence="4" id="KW-1185">Reference proteome</keyword>
<sequence length="450" mass="49860">MAAANVVIVGGGPAGLLLAHYLLQRGDAYTAELHEARPDLRTESIAARNRQYAIGLSERGRNAIQGVEGLWPLVQKEGAEISRFVLHFGKREQNLKRRADKPSLLINRSQLAATLLAELERRHGPKRLKLHFNSRCLGADFAARTASFSASEKCPYDLLVGADGVRSAVRLEFLKRREFDYQQRSVDNAWKVLHVPRPPGIAVDAVHNYRFQRPGQSGGGPFGLFAKRDPTQGDVFALAIPTNDGGLSVLISWDPKKPPRDFLAIERTDEMSAFLERLIPGITVSPEAAEDFLKQRASGYMQVRCSRYHDSAGRAILIGDAAHANSSALGQGANSSLQDVVALDRILSESRDDIDAALPRYSELMVPEGQALAELTDNFFPRSRALAAVSIARQLALTQISNWFPNRVYPPIQSLTSETLMPYSEIARINRRWLNTVRMSNEKLKMEGLQ</sequence>
<dbReference type="PRINTS" id="PR00420">
    <property type="entry name" value="RNGMNOXGNASE"/>
</dbReference>
<reference evidence="3 4" key="1">
    <citation type="journal article" date="2014" name="Nat. Commun.">
        <title>Klebsormidium flaccidum genome reveals primary factors for plant terrestrial adaptation.</title>
        <authorList>
            <person name="Hori K."/>
            <person name="Maruyama F."/>
            <person name="Fujisawa T."/>
            <person name="Togashi T."/>
            <person name="Yamamoto N."/>
            <person name="Seo M."/>
            <person name="Sato S."/>
            <person name="Yamada T."/>
            <person name="Mori H."/>
            <person name="Tajima N."/>
            <person name="Moriyama T."/>
            <person name="Ikeuchi M."/>
            <person name="Watanabe M."/>
            <person name="Wada H."/>
            <person name="Kobayashi K."/>
            <person name="Saito M."/>
            <person name="Masuda T."/>
            <person name="Sasaki-Sekimoto Y."/>
            <person name="Mashiguchi K."/>
            <person name="Awai K."/>
            <person name="Shimojima M."/>
            <person name="Masuda S."/>
            <person name="Iwai M."/>
            <person name="Nobusawa T."/>
            <person name="Narise T."/>
            <person name="Kondo S."/>
            <person name="Saito H."/>
            <person name="Sato R."/>
            <person name="Murakawa M."/>
            <person name="Ihara Y."/>
            <person name="Oshima-Yamada Y."/>
            <person name="Ohtaka K."/>
            <person name="Satoh M."/>
            <person name="Sonobe K."/>
            <person name="Ishii M."/>
            <person name="Ohtani R."/>
            <person name="Kanamori-Sato M."/>
            <person name="Honoki R."/>
            <person name="Miyazaki D."/>
            <person name="Mochizuki H."/>
            <person name="Umetsu J."/>
            <person name="Higashi K."/>
            <person name="Shibata D."/>
            <person name="Kamiya Y."/>
            <person name="Sato N."/>
            <person name="Nakamura Y."/>
            <person name="Tabata S."/>
            <person name="Ida S."/>
            <person name="Kurokawa K."/>
            <person name="Ohta H."/>
        </authorList>
    </citation>
    <scope>NUCLEOTIDE SEQUENCE [LARGE SCALE GENOMIC DNA]</scope>
    <source>
        <strain evidence="3 4">NIES-2285</strain>
    </source>
</reference>
<keyword evidence="1 3" id="KW-0503">Monooxygenase</keyword>
<accession>A0A1Y1I349</accession>
<proteinExistence type="predicted"/>
<dbReference type="InterPro" id="IPR002938">
    <property type="entry name" value="FAD-bd"/>
</dbReference>
<dbReference type="OrthoDB" id="10053569at2759"/>
<gene>
    <name evidence="3" type="ORF">KFL_002310160</name>
</gene>
<dbReference type="PANTHER" id="PTHR46028">
    <property type="entry name" value="KYNURENINE 3-MONOOXYGENASE"/>
    <property type="match status" value="1"/>
</dbReference>
<evidence type="ECO:0000259" key="2">
    <source>
        <dbReference type="Pfam" id="PF01494"/>
    </source>
</evidence>
<dbReference type="STRING" id="105231.A0A1Y1I349"/>
<evidence type="ECO:0000313" key="3">
    <source>
        <dbReference type="EMBL" id="GAQ85360.1"/>
    </source>
</evidence>
<dbReference type="Pfam" id="PF01494">
    <property type="entry name" value="FAD_binding_3"/>
    <property type="match status" value="1"/>
</dbReference>
<dbReference type="EMBL" id="DF237180">
    <property type="protein sequence ID" value="GAQ85360.1"/>
    <property type="molecule type" value="Genomic_DNA"/>
</dbReference>
<dbReference type="GO" id="GO:0004502">
    <property type="term" value="F:kynurenine 3-monooxygenase activity"/>
    <property type="evidence" value="ECO:0000318"/>
    <property type="project" value="GO_Central"/>
</dbReference>
<dbReference type="GO" id="GO:0070189">
    <property type="term" value="P:kynurenine metabolic process"/>
    <property type="evidence" value="ECO:0000318"/>
    <property type="project" value="GO_Central"/>
</dbReference>
<dbReference type="PANTHER" id="PTHR46028:SF5">
    <property type="entry name" value="KYNURENINE 3-MONOOXYGENASE"/>
    <property type="match status" value="1"/>
</dbReference>
<keyword evidence="1 3" id="KW-0560">Oxidoreductase</keyword>
<dbReference type="GO" id="GO:0071949">
    <property type="term" value="F:FAD binding"/>
    <property type="evidence" value="ECO:0007669"/>
    <property type="project" value="InterPro"/>
</dbReference>
<dbReference type="OMA" id="YHELQEG"/>
<feature type="domain" description="FAD-binding" evidence="2">
    <location>
        <begin position="4"/>
        <end position="349"/>
    </location>
</feature>
<evidence type="ECO:0000256" key="1">
    <source>
        <dbReference type="ARBA" id="ARBA00023033"/>
    </source>
</evidence>
<dbReference type="Proteomes" id="UP000054558">
    <property type="component" value="Unassembled WGS sequence"/>
</dbReference>
<evidence type="ECO:0000313" key="4">
    <source>
        <dbReference type="Proteomes" id="UP000054558"/>
    </source>
</evidence>
<organism evidence="3 4">
    <name type="scientific">Klebsormidium nitens</name>
    <name type="common">Green alga</name>
    <name type="synonym">Ulothrix nitens</name>
    <dbReference type="NCBI Taxonomy" id="105231"/>
    <lineage>
        <taxon>Eukaryota</taxon>
        <taxon>Viridiplantae</taxon>
        <taxon>Streptophyta</taxon>
        <taxon>Klebsormidiophyceae</taxon>
        <taxon>Klebsormidiales</taxon>
        <taxon>Klebsormidiaceae</taxon>
        <taxon>Klebsormidium</taxon>
    </lineage>
</organism>
<dbReference type="AlphaFoldDB" id="A0A1Y1I349"/>
<name>A0A1Y1I349_KLENI</name>
<protein>
    <submittedName>
        <fullName evidence="3">Kynurenine 3-monooxygenase</fullName>
    </submittedName>
</protein>
<dbReference type="Gene3D" id="3.50.50.60">
    <property type="entry name" value="FAD/NAD(P)-binding domain"/>
    <property type="match status" value="1"/>
</dbReference>
<dbReference type="SUPFAM" id="SSF51905">
    <property type="entry name" value="FAD/NAD(P)-binding domain"/>
    <property type="match status" value="1"/>
</dbReference>